<evidence type="ECO:0000313" key="3">
    <source>
        <dbReference type="Proteomes" id="UP000076927"/>
    </source>
</evidence>
<proteinExistence type="predicted"/>
<dbReference type="RefSeq" id="WP_068610258.1">
    <property type="nucleotide sequence ID" value="NZ_CP011388.1"/>
</dbReference>
<dbReference type="InterPro" id="IPR001434">
    <property type="entry name" value="OmcB-like_DUF11"/>
</dbReference>
<name>A0A172TN77_9BACL</name>
<dbReference type="AlphaFoldDB" id="A0A172TN77"/>
<dbReference type="NCBIfam" id="TIGR01451">
    <property type="entry name" value="B_ant_repeat"/>
    <property type="match status" value="3"/>
</dbReference>
<accession>A0A172TN77</accession>
<dbReference type="Gene3D" id="2.60.40.740">
    <property type="match status" value="1"/>
</dbReference>
<dbReference type="EMBL" id="CP011388">
    <property type="protein sequence ID" value="ANE48426.1"/>
    <property type="molecule type" value="Genomic_DNA"/>
</dbReference>
<dbReference type="STRING" id="1178515.SY83_21485"/>
<dbReference type="OrthoDB" id="1751088at2"/>
<dbReference type="Pfam" id="PF01345">
    <property type="entry name" value="DUF11"/>
    <property type="match status" value="1"/>
</dbReference>
<reference evidence="2 3" key="1">
    <citation type="submission" date="2015-01" db="EMBL/GenBank/DDBJ databases">
        <title>Paenibacillus swuensis/DY6/whole genome sequencing.</title>
        <authorList>
            <person name="Kim M.K."/>
            <person name="Srinivasan S."/>
            <person name="Lee J.-J."/>
        </authorList>
    </citation>
    <scope>NUCLEOTIDE SEQUENCE [LARGE SCALE GENOMIC DNA]</scope>
    <source>
        <strain evidence="2 3">DY6</strain>
    </source>
</reference>
<sequence length="881" mass="92535">MPYFLRYQSNSRGAITFTGNTLGLSALTPVPGTQGALDGITTFITTNTSLQEPGFPPGTTDIIDLNSSSAVLDLPIGSQVLYAELIWSGTYVVNGQDFSDRIDDAVVFSSPVGTVQVSPDINTQSELVLISNVNPQVLVYIRSADVTSIVIQGGGGLYTTGNVTGTTTENQPVATNAVGWTLAVVYSTPSLPIRNLTFFVANELVSTSGATETTAAITGFATPPIAPVNGRLMVSGLEGDVTLVGDQLLFGSSASTLTPLSGPNNFVNNFFNSQINGDNGLLDTRGTFGNLNSINGSPGTTLPGVRQGYTITNVSVSNLLPVNVTSALVRAVTRGDSYVINALGLQIDAVAPEITAVKSVDLPQVFFNETVVFTVQIQNVGALDTIETIFIDELPQGTQFVAGSLQVNGVTQPNADPLAGVVIPLTISSPVTVTFAARIVPTSSLNLSTREIVNQADIQYSYIPFVGSPPITGTSSSNPVIVSVFEGQLTLQKTVDKVETLLNDILTFTLRITNTGNATATQIVLTDVLSSNLQLIPGSTQTLGASITPLPNIINSIQLGNLQPTQSTSVSFQARVISVPDNRQIPNQFSAVFNPITPNGRVGGQLPAQSNIVIVTVFLSSLTVRKFAGANEITTGNTLLYTIVVTNSGEIPAIGAVLIDSTVNGFIEGSVTVNGVDDPQESPLTGISLPAIPVGGTVAVTYQVLPDAETLPATIRDVVTVNGVFQTPGGTRAPLAVQSNEAVFTLRGNPAVIQIIVNPPAVVVNEIVTINVTISSQILINIFNLIVNVPLPPILQFIQGTLIINGQVATIQQIIAGIRLGQLDPNQSISLRFQVRVLDVPANNSLPLVANGRFNTVAGLLRREHDIISNRELLTVEDDEE</sequence>
<dbReference type="PANTHER" id="PTHR34819:SF3">
    <property type="entry name" value="CELL SURFACE PROTEIN"/>
    <property type="match status" value="1"/>
</dbReference>
<organism evidence="2 3">
    <name type="scientific">Paenibacillus swuensis</name>
    <dbReference type="NCBI Taxonomy" id="1178515"/>
    <lineage>
        <taxon>Bacteria</taxon>
        <taxon>Bacillati</taxon>
        <taxon>Bacillota</taxon>
        <taxon>Bacilli</taxon>
        <taxon>Bacillales</taxon>
        <taxon>Paenibacillaceae</taxon>
        <taxon>Paenibacillus</taxon>
    </lineage>
</organism>
<dbReference type="KEGG" id="pswu:SY83_21485"/>
<evidence type="ECO:0000259" key="1">
    <source>
        <dbReference type="Pfam" id="PF01345"/>
    </source>
</evidence>
<dbReference type="PANTHER" id="PTHR34819">
    <property type="entry name" value="LARGE CYSTEINE-RICH PERIPLASMIC PROTEIN OMCB"/>
    <property type="match status" value="1"/>
</dbReference>
<dbReference type="InterPro" id="IPR047589">
    <property type="entry name" value="DUF11_rpt"/>
</dbReference>
<evidence type="ECO:0000313" key="2">
    <source>
        <dbReference type="EMBL" id="ANE48426.1"/>
    </source>
</evidence>
<dbReference type="Proteomes" id="UP000076927">
    <property type="component" value="Chromosome"/>
</dbReference>
<gene>
    <name evidence="2" type="ORF">SY83_21485</name>
</gene>
<feature type="domain" description="DUF11" evidence="1">
    <location>
        <begin position="489"/>
        <end position="580"/>
    </location>
</feature>
<dbReference type="PATRIC" id="fig|1178515.4.peg.4355"/>
<protein>
    <recommendedName>
        <fullName evidence="1">DUF11 domain-containing protein</fullName>
    </recommendedName>
</protein>
<keyword evidence="3" id="KW-1185">Reference proteome</keyword>
<dbReference type="InterPro" id="IPR051172">
    <property type="entry name" value="Chlamydia_OmcB"/>
</dbReference>